<dbReference type="InterPro" id="IPR011701">
    <property type="entry name" value="MFS"/>
</dbReference>
<accession>A0A3A4B6T2</accession>
<dbReference type="Pfam" id="PF07690">
    <property type="entry name" value="MFS_1"/>
    <property type="match status" value="1"/>
</dbReference>
<evidence type="ECO:0000313" key="9">
    <source>
        <dbReference type="Proteomes" id="UP000265768"/>
    </source>
</evidence>
<evidence type="ECO:0000256" key="6">
    <source>
        <dbReference type="SAM" id="Phobius"/>
    </source>
</evidence>
<dbReference type="InterPro" id="IPR020846">
    <property type="entry name" value="MFS_dom"/>
</dbReference>
<feature type="transmembrane region" description="Helical" evidence="6">
    <location>
        <begin position="368"/>
        <end position="388"/>
    </location>
</feature>
<evidence type="ECO:0000256" key="1">
    <source>
        <dbReference type="ARBA" id="ARBA00004651"/>
    </source>
</evidence>
<dbReference type="PROSITE" id="PS50850">
    <property type="entry name" value="MFS"/>
    <property type="match status" value="1"/>
</dbReference>
<feature type="transmembrane region" description="Helical" evidence="6">
    <location>
        <begin position="175"/>
        <end position="196"/>
    </location>
</feature>
<evidence type="ECO:0000313" key="8">
    <source>
        <dbReference type="EMBL" id="RJL27262.1"/>
    </source>
</evidence>
<dbReference type="AlphaFoldDB" id="A0A3A4B6T2"/>
<keyword evidence="2" id="KW-0813">Transport</keyword>
<organism evidence="8 9">
    <name type="scientific">Bailinhaonella thermotolerans</name>
    <dbReference type="NCBI Taxonomy" id="1070861"/>
    <lineage>
        <taxon>Bacteria</taxon>
        <taxon>Bacillati</taxon>
        <taxon>Actinomycetota</taxon>
        <taxon>Actinomycetes</taxon>
        <taxon>Streptosporangiales</taxon>
        <taxon>Streptosporangiaceae</taxon>
        <taxon>Bailinhaonella</taxon>
    </lineage>
</organism>
<keyword evidence="5 6" id="KW-0472">Membrane</keyword>
<keyword evidence="3 6" id="KW-0812">Transmembrane</keyword>
<keyword evidence="9" id="KW-1185">Reference proteome</keyword>
<gene>
    <name evidence="8" type="ORF">D5H75_25220</name>
</gene>
<feature type="transmembrane region" description="Helical" evidence="6">
    <location>
        <begin position="309"/>
        <end position="330"/>
    </location>
</feature>
<dbReference type="Gene3D" id="1.20.1720.10">
    <property type="entry name" value="Multidrug resistance protein D"/>
    <property type="match status" value="1"/>
</dbReference>
<dbReference type="Proteomes" id="UP000265768">
    <property type="component" value="Unassembled WGS sequence"/>
</dbReference>
<reference evidence="8 9" key="1">
    <citation type="submission" date="2018-09" db="EMBL/GenBank/DDBJ databases">
        <title>YIM 75507 draft genome.</title>
        <authorList>
            <person name="Tang S."/>
            <person name="Feng Y."/>
        </authorList>
    </citation>
    <scope>NUCLEOTIDE SEQUENCE [LARGE SCALE GENOMIC DNA]</scope>
    <source>
        <strain evidence="8 9">YIM 75507</strain>
    </source>
</reference>
<protein>
    <submittedName>
        <fullName evidence="8">MFS transporter</fullName>
    </submittedName>
</protein>
<feature type="transmembrane region" description="Helical" evidence="6">
    <location>
        <begin position="336"/>
        <end position="356"/>
    </location>
</feature>
<dbReference type="OrthoDB" id="3392002at2"/>
<dbReference type="SUPFAM" id="SSF103473">
    <property type="entry name" value="MFS general substrate transporter"/>
    <property type="match status" value="1"/>
</dbReference>
<evidence type="ECO:0000256" key="4">
    <source>
        <dbReference type="ARBA" id="ARBA00022989"/>
    </source>
</evidence>
<feature type="transmembrane region" description="Helical" evidence="6">
    <location>
        <begin position="202"/>
        <end position="223"/>
    </location>
</feature>
<feature type="domain" description="Major facilitator superfamily (MFS) profile" evidence="7">
    <location>
        <begin position="1"/>
        <end position="413"/>
    </location>
</feature>
<dbReference type="InterPro" id="IPR036259">
    <property type="entry name" value="MFS_trans_sf"/>
</dbReference>
<evidence type="ECO:0000256" key="2">
    <source>
        <dbReference type="ARBA" id="ARBA00022448"/>
    </source>
</evidence>
<dbReference type="GO" id="GO:0005886">
    <property type="term" value="C:plasma membrane"/>
    <property type="evidence" value="ECO:0007669"/>
    <property type="project" value="UniProtKB-SubCell"/>
</dbReference>
<evidence type="ECO:0000256" key="3">
    <source>
        <dbReference type="ARBA" id="ARBA00022692"/>
    </source>
</evidence>
<evidence type="ECO:0000256" key="5">
    <source>
        <dbReference type="ARBA" id="ARBA00023136"/>
    </source>
</evidence>
<dbReference type="CDD" id="cd17321">
    <property type="entry name" value="MFS_MMR_MDR_like"/>
    <property type="match status" value="1"/>
</dbReference>
<feature type="transmembrane region" description="Helical" evidence="6">
    <location>
        <begin position="87"/>
        <end position="107"/>
    </location>
</feature>
<comment type="caution">
    <text evidence="8">The sequence shown here is derived from an EMBL/GenBank/DDBJ whole genome shotgun (WGS) entry which is preliminary data.</text>
</comment>
<feature type="transmembrane region" description="Helical" evidence="6">
    <location>
        <begin position="278"/>
        <end position="297"/>
    </location>
</feature>
<dbReference type="EMBL" id="QZEY01000011">
    <property type="protein sequence ID" value="RJL27262.1"/>
    <property type="molecule type" value="Genomic_DNA"/>
</dbReference>
<dbReference type="GO" id="GO:0022857">
    <property type="term" value="F:transmembrane transporter activity"/>
    <property type="evidence" value="ECO:0007669"/>
    <property type="project" value="InterPro"/>
</dbReference>
<evidence type="ECO:0000259" key="7">
    <source>
        <dbReference type="PROSITE" id="PS50850"/>
    </source>
</evidence>
<feature type="transmembrane region" description="Helical" evidence="6">
    <location>
        <begin position="144"/>
        <end position="163"/>
    </location>
</feature>
<keyword evidence="4 6" id="KW-1133">Transmembrane helix</keyword>
<feature type="transmembrane region" description="Helical" evidence="6">
    <location>
        <begin position="27"/>
        <end position="48"/>
    </location>
</feature>
<feature type="transmembrane region" description="Helical" evidence="6">
    <location>
        <begin position="60"/>
        <end position="81"/>
    </location>
</feature>
<sequence>MVLLDTTVLSVAEPDLARSLGGSLAGLQWAMTGYTVVFGALLLSAGALADRYGAHRVLRAGVAVFGLASLLCVFAPGLGVLVALRALLGAAAAATVPASMVIIGRLYPEPARRARAVATWAALSGTAMAAGPVAGGLLVELAGWRGVFLINVPLAAVTLALVAGRAAHCPPGERAIDWPAQLAAGVALALGTDAIIALGSGAAGHAAGSAAAALAAGAGFALLERRSASPVLPSAVLRARGMPPALLAGAAVNFSLAATLFVLPLILGRDPLETGLAFLPLTLPIVVNPLLTGRIVARVGPRAPVAAGLALLAAGVAVLGAAALAGWPYALWVPGLLATGFGVSSALPALVTMVVARSPEGGGGAAGGLLNAVRQVGATLGVAIVGAFPAHGHALLLAAALCAAAGAAVLARR</sequence>
<feature type="transmembrane region" description="Helical" evidence="6">
    <location>
        <begin position="119"/>
        <end position="138"/>
    </location>
</feature>
<feature type="transmembrane region" description="Helical" evidence="6">
    <location>
        <begin position="394"/>
        <end position="411"/>
    </location>
</feature>
<comment type="subcellular location">
    <subcellularLocation>
        <location evidence="1">Cell membrane</location>
        <topology evidence="1">Multi-pass membrane protein</topology>
    </subcellularLocation>
</comment>
<feature type="transmembrane region" description="Helical" evidence="6">
    <location>
        <begin position="244"/>
        <end position="266"/>
    </location>
</feature>
<proteinExistence type="predicted"/>
<dbReference type="Gene3D" id="1.20.1250.20">
    <property type="entry name" value="MFS general substrate transporter like domains"/>
    <property type="match status" value="1"/>
</dbReference>
<dbReference type="PANTHER" id="PTHR42718:SF9">
    <property type="entry name" value="MAJOR FACILITATOR SUPERFAMILY MULTIDRUG TRANSPORTER MFSC"/>
    <property type="match status" value="1"/>
</dbReference>
<dbReference type="PANTHER" id="PTHR42718">
    <property type="entry name" value="MAJOR FACILITATOR SUPERFAMILY MULTIDRUG TRANSPORTER MFSC"/>
    <property type="match status" value="1"/>
</dbReference>
<name>A0A3A4B6T2_9ACTN</name>